<dbReference type="Gene3D" id="1.20.1600.10">
    <property type="entry name" value="Outer membrane efflux proteins (OEP)"/>
    <property type="match status" value="1"/>
</dbReference>
<feature type="signal peptide" evidence="1">
    <location>
        <begin position="1"/>
        <end position="19"/>
    </location>
</feature>
<keyword evidence="3" id="KW-1185">Reference proteome</keyword>
<dbReference type="EMBL" id="QDKL01000002">
    <property type="protein sequence ID" value="RZF21437.1"/>
    <property type="molecule type" value="Genomic_DNA"/>
</dbReference>
<evidence type="ECO:0000313" key="3">
    <source>
        <dbReference type="Proteomes" id="UP000443582"/>
    </source>
</evidence>
<dbReference type="RefSeq" id="WP_115360823.1">
    <property type="nucleotide sequence ID" value="NZ_QDKL01000002.1"/>
</dbReference>
<accession>A0ABY0IEQ2</accession>
<dbReference type="InterPro" id="IPR010131">
    <property type="entry name" value="MdtP/NodT-like"/>
</dbReference>
<feature type="chain" id="PRO_5045109343" description="Outer membrane efflux protein" evidence="1">
    <location>
        <begin position="20"/>
        <end position="407"/>
    </location>
</feature>
<gene>
    <name evidence="2" type="ORF">DAY19_07055</name>
</gene>
<dbReference type="SUPFAM" id="SSF56954">
    <property type="entry name" value="Outer membrane efflux proteins (OEP)"/>
    <property type="match status" value="1"/>
</dbReference>
<evidence type="ECO:0008006" key="4">
    <source>
        <dbReference type="Google" id="ProtNLM"/>
    </source>
</evidence>
<protein>
    <recommendedName>
        <fullName evidence="4">Outer membrane efflux protein</fullName>
    </recommendedName>
</protein>
<comment type="caution">
    <text evidence="2">The sequence shown here is derived from an EMBL/GenBank/DDBJ whole genome shotgun (WGS) entry which is preliminary data.</text>
</comment>
<dbReference type="PANTHER" id="PTHR30203">
    <property type="entry name" value="OUTER MEMBRANE CATION EFFLUX PROTEIN"/>
    <property type="match status" value="1"/>
</dbReference>
<sequence>MKCLYTCVLTLVLSQVVFATKSTCQIKDANEFLRLIKENHQVNLLAESTRESLAGEIESANAVYNPEFESEIVSGGSGELNSMIKVTQTFELGGKRGARESLAKNQMVLGELEIKNNKENVILENVLSLYRLRQINELIPIYKEAYESLQSLLKKKGRIKKSLSPSQEVEYETLSLAIDDYYLKLSELTAKRATLLTHLKLNAGGGCSVRLTSLPREFRFKNISMHELNLEESTEYQKNKAKLLAARSSYDLAKSNAYSDLKIGPMYEFAKADNQKDHAFGLSLTFDIPVLNTNDGSKAKGLAQVKRAEFNMRYQEIDLKMDLNNWLAKYKRYKSVYQRMVSRSSLEKKHKRIETLFQRGVISTGLVIEAHRQLVDFTNRRNDYELGAVEALWNIYLLRGSILKERI</sequence>
<dbReference type="PANTHER" id="PTHR30203:SF23">
    <property type="entry name" value="OUTER MEMBRANE EFFLUX PROTEIN"/>
    <property type="match status" value="1"/>
</dbReference>
<reference evidence="3" key="1">
    <citation type="journal article" date="2019" name="Int. J. Syst. Evol. Microbiol.">
        <title>Halobacteriovorax valvorus sp. nov., a novel prokaryotic predator isolated from coastal seawater of China.</title>
        <authorList>
            <person name="Chen M.-X."/>
        </authorList>
    </citation>
    <scope>NUCLEOTIDE SEQUENCE [LARGE SCALE GENOMIC DNA]</scope>
    <source>
        <strain evidence="3">BL9</strain>
    </source>
</reference>
<evidence type="ECO:0000313" key="2">
    <source>
        <dbReference type="EMBL" id="RZF21437.1"/>
    </source>
</evidence>
<keyword evidence="1" id="KW-0732">Signal</keyword>
<evidence type="ECO:0000256" key="1">
    <source>
        <dbReference type="SAM" id="SignalP"/>
    </source>
</evidence>
<dbReference type="Proteomes" id="UP000443582">
    <property type="component" value="Unassembled WGS sequence"/>
</dbReference>
<proteinExistence type="predicted"/>
<organism evidence="2 3">
    <name type="scientific">Halobacteriovorax vibrionivorans</name>
    <dbReference type="NCBI Taxonomy" id="2152716"/>
    <lineage>
        <taxon>Bacteria</taxon>
        <taxon>Pseudomonadati</taxon>
        <taxon>Bdellovibrionota</taxon>
        <taxon>Bacteriovoracia</taxon>
        <taxon>Bacteriovoracales</taxon>
        <taxon>Halobacteriovoraceae</taxon>
        <taxon>Halobacteriovorax</taxon>
    </lineage>
</organism>
<name>A0ABY0IEQ2_9BACT</name>